<dbReference type="Pfam" id="PF00072">
    <property type="entry name" value="Response_reg"/>
    <property type="match status" value="1"/>
</dbReference>
<protein>
    <submittedName>
        <fullName evidence="8">Response regulator</fullName>
    </submittedName>
</protein>
<dbReference type="InterPro" id="IPR001789">
    <property type="entry name" value="Sig_transdc_resp-reg_receiver"/>
</dbReference>
<evidence type="ECO:0000256" key="2">
    <source>
        <dbReference type="ARBA" id="ARBA00023125"/>
    </source>
</evidence>
<dbReference type="Gene3D" id="1.10.10.10">
    <property type="entry name" value="Winged helix-like DNA-binding domain superfamily/Winged helix DNA-binding domain"/>
    <property type="match status" value="1"/>
</dbReference>
<dbReference type="InterPro" id="IPR036388">
    <property type="entry name" value="WH-like_DNA-bd_sf"/>
</dbReference>
<dbReference type="Gene3D" id="3.40.50.2300">
    <property type="match status" value="1"/>
</dbReference>
<dbReference type="CDD" id="cd00383">
    <property type="entry name" value="trans_reg_C"/>
    <property type="match status" value="1"/>
</dbReference>
<dbReference type="InterPro" id="IPR016032">
    <property type="entry name" value="Sig_transdc_resp-reg_C-effctor"/>
</dbReference>
<dbReference type="InterPro" id="IPR039420">
    <property type="entry name" value="WalR-like"/>
</dbReference>
<evidence type="ECO:0000256" key="1">
    <source>
        <dbReference type="ARBA" id="ARBA00023015"/>
    </source>
</evidence>
<evidence type="ECO:0000256" key="5">
    <source>
        <dbReference type="PROSITE-ProRule" id="PRU01091"/>
    </source>
</evidence>
<dbReference type="Gene3D" id="6.10.250.690">
    <property type="match status" value="1"/>
</dbReference>
<dbReference type="AlphaFoldDB" id="A0A843SLR4"/>
<dbReference type="GO" id="GO:0000976">
    <property type="term" value="F:transcription cis-regulatory region binding"/>
    <property type="evidence" value="ECO:0007669"/>
    <property type="project" value="TreeGrafter"/>
</dbReference>
<dbReference type="GO" id="GO:0005829">
    <property type="term" value="C:cytosol"/>
    <property type="evidence" value="ECO:0007669"/>
    <property type="project" value="TreeGrafter"/>
</dbReference>
<proteinExistence type="predicted"/>
<dbReference type="InterPro" id="IPR011006">
    <property type="entry name" value="CheY-like_superfamily"/>
</dbReference>
<dbReference type="PROSITE" id="PS51755">
    <property type="entry name" value="OMPR_PHOB"/>
    <property type="match status" value="1"/>
</dbReference>
<evidence type="ECO:0000313" key="8">
    <source>
        <dbReference type="EMBL" id="MQA23408.1"/>
    </source>
</evidence>
<dbReference type="InterPro" id="IPR001867">
    <property type="entry name" value="OmpR/PhoB-type_DNA-bd"/>
</dbReference>
<accession>A0A843SLR4</accession>
<dbReference type="SMART" id="SM00862">
    <property type="entry name" value="Trans_reg_C"/>
    <property type="match status" value="1"/>
</dbReference>
<feature type="domain" description="Response regulatory" evidence="6">
    <location>
        <begin position="2"/>
        <end position="116"/>
    </location>
</feature>
<dbReference type="SUPFAM" id="SSF52172">
    <property type="entry name" value="CheY-like"/>
    <property type="match status" value="1"/>
</dbReference>
<feature type="DNA-binding region" description="OmpR/PhoB-type" evidence="5">
    <location>
        <begin position="126"/>
        <end position="217"/>
    </location>
</feature>
<dbReference type="GO" id="GO:0000156">
    <property type="term" value="F:phosphorelay response regulator activity"/>
    <property type="evidence" value="ECO:0007669"/>
    <property type="project" value="TreeGrafter"/>
</dbReference>
<keyword evidence="1" id="KW-0805">Transcription regulation</keyword>
<evidence type="ECO:0000259" key="7">
    <source>
        <dbReference type="PROSITE" id="PS51755"/>
    </source>
</evidence>
<feature type="domain" description="OmpR/PhoB-type" evidence="7">
    <location>
        <begin position="126"/>
        <end position="217"/>
    </location>
</feature>
<comment type="caution">
    <text evidence="8">The sequence shown here is derived from an EMBL/GenBank/DDBJ whole genome shotgun (WGS) entry which is preliminary data.</text>
</comment>
<dbReference type="SMART" id="SM00448">
    <property type="entry name" value="REC"/>
    <property type="match status" value="1"/>
</dbReference>
<dbReference type="RefSeq" id="WP_152809379.1">
    <property type="nucleotide sequence ID" value="NZ_WHUF01000010.1"/>
</dbReference>
<dbReference type="EMBL" id="WHUF01000010">
    <property type="protein sequence ID" value="MQA23408.1"/>
    <property type="molecule type" value="Genomic_DNA"/>
</dbReference>
<evidence type="ECO:0000256" key="3">
    <source>
        <dbReference type="ARBA" id="ARBA00023163"/>
    </source>
</evidence>
<gene>
    <name evidence="8" type="ORF">GEV01_28185</name>
</gene>
<dbReference type="Pfam" id="PF00486">
    <property type="entry name" value="Trans_reg_C"/>
    <property type="match status" value="1"/>
</dbReference>
<evidence type="ECO:0000259" key="6">
    <source>
        <dbReference type="PROSITE" id="PS50110"/>
    </source>
</evidence>
<organism evidence="8 9">
    <name type="scientific">Rugamonas rivuli</name>
    <dbReference type="NCBI Taxonomy" id="2743358"/>
    <lineage>
        <taxon>Bacteria</taxon>
        <taxon>Pseudomonadati</taxon>
        <taxon>Pseudomonadota</taxon>
        <taxon>Betaproteobacteria</taxon>
        <taxon>Burkholderiales</taxon>
        <taxon>Oxalobacteraceae</taxon>
        <taxon>Telluria group</taxon>
        <taxon>Rugamonas</taxon>
    </lineage>
</organism>
<dbReference type="Proteomes" id="UP000444318">
    <property type="component" value="Unassembled WGS sequence"/>
</dbReference>
<name>A0A843SLR4_9BURK</name>
<dbReference type="CDD" id="cd17624">
    <property type="entry name" value="REC_OmpR_PmrA-like"/>
    <property type="match status" value="1"/>
</dbReference>
<sequence>MNILLVEDDLELGRALRAVLQDDGYTTIWVRLAADAQRQLDGGAFAAIVLDLNLPDGDGMALMRGLRGVGKQLPVVLITARDSLGDRLSGFADGADDYLVKPFDMAELLARLRAVLRRAHPEAAGRGLWSRAGLSLDERRQAVSCDGFPLALSPTEFNLLLALMQDADRVVTRGELEGRALAGSASVTLDVHMSNLRKKIGEHRVRTVRGVGYMLAP</sequence>
<dbReference type="GO" id="GO:0032993">
    <property type="term" value="C:protein-DNA complex"/>
    <property type="evidence" value="ECO:0007669"/>
    <property type="project" value="TreeGrafter"/>
</dbReference>
<keyword evidence="9" id="KW-1185">Reference proteome</keyword>
<keyword evidence="2 5" id="KW-0238">DNA-binding</keyword>
<dbReference type="SUPFAM" id="SSF46894">
    <property type="entry name" value="C-terminal effector domain of the bipartite response regulators"/>
    <property type="match status" value="1"/>
</dbReference>
<keyword evidence="4" id="KW-0597">Phosphoprotein</keyword>
<feature type="modified residue" description="4-aspartylphosphate" evidence="4">
    <location>
        <position position="51"/>
    </location>
</feature>
<evidence type="ECO:0000313" key="9">
    <source>
        <dbReference type="Proteomes" id="UP000444318"/>
    </source>
</evidence>
<reference evidence="8 9" key="1">
    <citation type="submission" date="2019-10" db="EMBL/GenBank/DDBJ databases">
        <title>Two novel species isolated from a subtropical stream in China.</title>
        <authorList>
            <person name="Lu H."/>
        </authorList>
    </citation>
    <scope>NUCLEOTIDE SEQUENCE [LARGE SCALE GENOMIC DNA]</scope>
    <source>
        <strain evidence="8 9">FT103W</strain>
    </source>
</reference>
<evidence type="ECO:0000256" key="4">
    <source>
        <dbReference type="PROSITE-ProRule" id="PRU00169"/>
    </source>
</evidence>
<dbReference type="PANTHER" id="PTHR48111:SF67">
    <property type="entry name" value="TRANSCRIPTIONAL REGULATORY PROTEIN TCTD"/>
    <property type="match status" value="1"/>
</dbReference>
<dbReference type="GO" id="GO:0006355">
    <property type="term" value="P:regulation of DNA-templated transcription"/>
    <property type="evidence" value="ECO:0007669"/>
    <property type="project" value="InterPro"/>
</dbReference>
<keyword evidence="3" id="KW-0804">Transcription</keyword>
<dbReference type="PROSITE" id="PS50110">
    <property type="entry name" value="RESPONSE_REGULATORY"/>
    <property type="match status" value="1"/>
</dbReference>
<dbReference type="PANTHER" id="PTHR48111">
    <property type="entry name" value="REGULATOR OF RPOS"/>
    <property type="match status" value="1"/>
</dbReference>